<feature type="domain" description="N-acetyltransferase" evidence="1">
    <location>
        <begin position="32"/>
        <end position="184"/>
    </location>
</feature>
<organism evidence="2 3">
    <name type="scientific">Flavobacterium jumunjinense</name>
    <dbReference type="NCBI Taxonomy" id="998845"/>
    <lineage>
        <taxon>Bacteria</taxon>
        <taxon>Pseudomonadati</taxon>
        <taxon>Bacteroidota</taxon>
        <taxon>Flavobacteriia</taxon>
        <taxon>Flavobacteriales</taxon>
        <taxon>Flavobacteriaceae</taxon>
        <taxon>Flavobacterium</taxon>
    </lineage>
</organism>
<evidence type="ECO:0000313" key="2">
    <source>
        <dbReference type="EMBL" id="MFB9095365.1"/>
    </source>
</evidence>
<keyword evidence="3" id="KW-1185">Reference proteome</keyword>
<dbReference type="InterPro" id="IPR016181">
    <property type="entry name" value="Acyl_CoA_acyltransferase"/>
</dbReference>
<proteinExistence type="predicted"/>
<comment type="caution">
    <text evidence="2">The sequence shown here is derived from an EMBL/GenBank/DDBJ whole genome shotgun (WGS) entry which is preliminary data.</text>
</comment>
<evidence type="ECO:0000313" key="3">
    <source>
        <dbReference type="Proteomes" id="UP001589607"/>
    </source>
</evidence>
<dbReference type="RefSeq" id="WP_236456933.1">
    <property type="nucleotide sequence ID" value="NZ_CBCSGE010000010.1"/>
</dbReference>
<reference evidence="2 3" key="1">
    <citation type="submission" date="2024-09" db="EMBL/GenBank/DDBJ databases">
        <authorList>
            <person name="Sun Q."/>
            <person name="Mori K."/>
        </authorList>
    </citation>
    <scope>NUCLEOTIDE SEQUENCE [LARGE SCALE GENOMIC DNA]</scope>
    <source>
        <strain evidence="2 3">CECT 7955</strain>
    </source>
</reference>
<protein>
    <submittedName>
        <fullName evidence="2">GNAT family N-acetyltransferase</fullName>
        <ecNumber evidence="2">2.3.-.-</ecNumber>
    </submittedName>
</protein>
<evidence type="ECO:0000259" key="1">
    <source>
        <dbReference type="PROSITE" id="PS51186"/>
    </source>
</evidence>
<dbReference type="Gene3D" id="3.40.630.30">
    <property type="match status" value="1"/>
</dbReference>
<gene>
    <name evidence="2" type="ORF">ACFFVF_02465</name>
</gene>
<accession>A0ABV5GKJ2</accession>
<dbReference type="EMBL" id="JBHMEY010000006">
    <property type="protein sequence ID" value="MFB9095365.1"/>
    <property type="molecule type" value="Genomic_DNA"/>
</dbReference>
<dbReference type="EC" id="2.3.-.-" evidence="2"/>
<dbReference type="Proteomes" id="UP001589607">
    <property type="component" value="Unassembled WGS sequence"/>
</dbReference>
<dbReference type="PANTHER" id="PTHR43792:SF13">
    <property type="entry name" value="ACETYLTRANSFERASE"/>
    <property type="match status" value="1"/>
</dbReference>
<dbReference type="SUPFAM" id="SSF55729">
    <property type="entry name" value="Acyl-CoA N-acyltransferases (Nat)"/>
    <property type="match status" value="1"/>
</dbReference>
<keyword evidence="2" id="KW-0808">Transferase</keyword>
<sequence length="186" mass="21547">MKIKALDVEKLITERLLLIPYTINICEEILNNDYTSLISMGLKTGQNWPDEDVLETLPRIINNLESVEEPTGFESWMIVKKETLEVIGDLGFKGFNFEENNADIGYGIIKEERRKGYAEEAVKELINWASSNGFLKEITAKCLIGNVNSINLLTKFNFLRIKTDHEMIYWTLKNENFVHKKKITER</sequence>
<dbReference type="Pfam" id="PF13302">
    <property type="entry name" value="Acetyltransf_3"/>
    <property type="match status" value="1"/>
</dbReference>
<keyword evidence="2" id="KW-0012">Acyltransferase</keyword>
<name>A0ABV5GKJ2_9FLAO</name>
<dbReference type="InterPro" id="IPR000182">
    <property type="entry name" value="GNAT_dom"/>
</dbReference>
<dbReference type="PANTHER" id="PTHR43792">
    <property type="entry name" value="GNAT FAMILY, PUTATIVE (AFU_ORTHOLOGUE AFUA_3G00765)-RELATED-RELATED"/>
    <property type="match status" value="1"/>
</dbReference>
<dbReference type="InterPro" id="IPR051531">
    <property type="entry name" value="N-acetyltransferase"/>
</dbReference>
<dbReference type="GO" id="GO:0016746">
    <property type="term" value="F:acyltransferase activity"/>
    <property type="evidence" value="ECO:0007669"/>
    <property type="project" value="UniProtKB-KW"/>
</dbReference>
<dbReference type="PROSITE" id="PS51186">
    <property type="entry name" value="GNAT"/>
    <property type="match status" value="1"/>
</dbReference>